<feature type="compositionally biased region" description="Basic and acidic residues" evidence="1">
    <location>
        <begin position="131"/>
        <end position="157"/>
    </location>
</feature>
<dbReference type="GO" id="GO:0048024">
    <property type="term" value="P:regulation of mRNA splicing, via spliceosome"/>
    <property type="evidence" value="ECO:0007669"/>
    <property type="project" value="TreeGrafter"/>
</dbReference>
<feature type="compositionally biased region" description="Basic and acidic residues" evidence="1">
    <location>
        <begin position="10"/>
        <end position="22"/>
    </location>
</feature>
<dbReference type="STRING" id="3476.A0A2P5DQR0"/>
<dbReference type="InterPro" id="IPR052225">
    <property type="entry name" value="Ser/Arg_repetitive_matrix"/>
</dbReference>
<sequence length="309" mass="35483">MRSSSSLRSLHRESRNQNDSHNRISALSPSPAKAPAMPGLPSGGRSDSEERRSSSPYESSLRQPRGRMTRDVSCSPPKKSREQKLCHNSTEISEETKEKRRIPETPDRQRSSKVNKDPLNDDGPHALYSGEVRKSDDKGRSHTKNVKESSQQHKLDPVHTSVQKVDNTRSSGFGSGSEEIDNHKTGGKEKRKHKRSERQETASDSDYSSDSDKEGRKEAKRRRKEEKRLRKEKKRQKREDRRRRREERRAEKLRGKNHSDASASDGEYSKRRDSHTSENEETESEQKKLEIELRKKALESLKAKKGIGH</sequence>
<feature type="compositionally biased region" description="Polar residues" evidence="1">
    <location>
        <begin position="160"/>
        <end position="172"/>
    </location>
</feature>
<dbReference type="AlphaFoldDB" id="A0A2P5DQR0"/>
<comment type="caution">
    <text evidence="2">The sequence shown here is derived from an EMBL/GenBank/DDBJ whole genome shotgun (WGS) entry which is preliminary data.</text>
</comment>
<proteinExistence type="predicted"/>
<name>A0A2P5DQR0_PARAD</name>
<evidence type="ECO:0000256" key="1">
    <source>
        <dbReference type="SAM" id="MobiDB-lite"/>
    </source>
</evidence>
<dbReference type="PANTHER" id="PTHR23148">
    <property type="entry name" value="SERINE/ARGININE REGULATED NUCLEAR MATRIX PROTEIN"/>
    <property type="match status" value="1"/>
</dbReference>
<evidence type="ECO:0000313" key="3">
    <source>
        <dbReference type="Proteomes" id="UP000237105"/>
    </source>
</evidence>
<dbReference type="GO" id="GO:0005681">
    <property type="term" value="C:spliceosomal complex"/>
    <property type="evidence" value="ECO:0007669"/>
    <property type="project" value="TreeGrafter"/>
</dbReference>
<dbReference type="PANTHER" id="PTHR23148:SF0">
    <property type="entry name" value="SERINE_ARGININE REPETITIVE MATRIX PROTEIN 1"/>
    <property type="match status" value="1"/>
</dbReference>
<feature type="compositionally biased region" description="Basic and acidic residues" evidence="1">
    <location>
        <begin position="267"/>
        <end position="288"/>
    </location>
</feature>
<organism evidence="2 3">
    <name type="scientific">Parasponia andersonii</name>
    <name type="common">Sponia andersonii</name>
    <dbReference type="NCBI Taxonomy" id="3476"/>
    <lineage>
        <taxon>Eukaryota</taxon>
        <taxon>Viridiplantae</taxon>
        <taxon>Streptophyta</taxon>
        <taxon>Embryophyta</taxon>
        <taxon>Tracheophyta</taxon>
        <taxon>Spermatophyta</taxon>
        <taxon>Magnoliopsida</taxon>
        <taxon>eudicotyledons</taxon>
        <taxon>Gunneridae</taxon>
        <taxon>Pentapetalae</taxon>
        <taxon>rosids</taxon>
        <taxon>fabids</taxon>
        <taxon>Rosales</taxon>
        <taxon>Cannabaceae</taxon>
        <taxon>Parasponia</taxon>
    </lineage>
</organism>
<feature type="region of interest" description="Disordered" evidence="1">
    <location>
        <begin position="1"/>
        <end position="288"/>
    </location>
</feature>
<dbReference type="EMBL" id="JXTB01000023">
    <property type="protein sequence ID" value="PON75611.1"/>
    <property type="molecule type" value="Genomic_DNA"/>
</dbReference>
<gene>
    <name evidence="2" type="ORF">PanWU01x14_042360</name>
</gene>
<keyword evidence="3" id="KW-1185">Reference proteome</keyword>
<protein>
    <submittedName>
        <fullName evidence="2">Uncharacterized protein</fullName>
    </submittedName>
</protein>
<feature type="compositionally biased region" description="Basic residues" evidence="1">
    <location>
        <begin position="218"/>
        <end position="246"/>
    </location>
</feature>
<reference evidence="3" key="1">
    <citation type="submission" date="2016-06" db="EMBL/GenBank/DDBJ databases">
        <title>Parallel loss of symbiosis genes in relatives of nitrogen-fixing non-legume Parasponia.</title>
        <authorList>
            <person name="Van Velzen R."/>
            <person name="Holmer R."/>
            <person name="Bu F."/>
            <person name="Rutten L."/>
            <person name="Van Zeijl A."/>
            <person name="Liu W."/>
            <person name="Santuari L."/>
            <person name="Cao Q."/>
            <person name="Sharma T."/>
            <person name="Shen D."/>
            <person name="Roswanjaya Y."/>
            <person name="Wardhani T."/>
            <person name="Kalhor M.S."/>
            <person name="Jansen J."/>
            <person name="Van den Hoogen J."/>
            <person name="Gungor B."/>
            <person name="Hartog M."/>
            <person name="Hontelez J."/>
            <person name="Verver J."/>
            <person name="Yang W.-C."/>
            <person name="Schijlen E."/>
            <person name="Repin R."/>
            <person name="Schilthuizen M."/>
            <person name="Schranz E."/>
            <person name="Heidstra R."/>
            <person name="Miyata K."/>
            <person name="Fedorova E."/>
            <person name="Kohlen W."/>
            <person name="Bisseling T."/>
            <person name="Smit S."/>
            <person name="Geurts R."/>
        </authorList>
    </citation>
    <scope>NUCLEOTIDE SEQUENCE [LARGE SCALE GENOMIC DNA]</scope>
    <source>
        <strain evidence="3">cv. WU1-14</strain>
    </source>
</reference>
<dbReference type="Proteomes" id="UP000237105">
    <property type="component" value="Unassembled WGS sequence"/>
</dbReference>
<dbReference type="OrthoDB" id="1752366at2759"/>
<feature type="compositionally biased region" description="Basic and acidic residues" evidence="1">
    <location>
        <begin position="94"/>
        <end position="124"/>
    </location>
</feature>
<feature type="compositionally biased region" description="Low complexity" evidence="1">
    <location>
        <begin position="25"/>
        <end position="37"/>
    </location>
</feature>
<accession>A0A2P5DQR0</accession>
<evidence type="ECO:0000313" key="2">
    <source>
        <dbReference type="EMBL" id="PON75611.1"/>
    </source>
</evidence>
<dbReference type="GO" id="GO:0003723">
    <property type="term" value="F:RNA binding"/>
    <property type="evidence" value="ECO:0007669"/>
    <property type="project" value="TreeGrafter"/>
</dbReference>
<feature type="compositionally biased region" description="Basic and acidic residues" evidence="1">
    <location>
        <begin position="247"/>
        <end position="259"/>
    </location>
</feature>